<organism evidence="1 2">
    <name type="scientific">Pseudomonas syringae pv. aptata</name>
    <dbReference type="NCBI Taxonomy" id="83167"/>
    <lineage>
        <taxon>Bacteria</taxon>
        <taxon>Pseudomonadati</taxon>
        <taxon>Pseudomonadota</taxon>
        <taxon>Gammaproteobacteria</taxon>
        <taxon>Pseudomonadales</taxon>
        <taxon>Pseudomonadaceae</taxon>
        <taxon>Pseudomonas</taxon>
        <taxon>Pseudomonas syringae</taxon>
    </lineage>
</organism>
<dbReference type="RefSeq" id="WP_150116866.1">
    <property type="nucleotide sequence ID" value="NZ_LJRP01000139.1"/>
</dbReference>
<comment type="caution">
    <text evidence="1">The sequence shown here is derived from an EMBL/GenBank/DDBJ whole genome shotgun (WGS) entry which is preliminary data.</text>
</comment>
<dbReference type="Proteomes" id="UP000274541">
    <property type="component" value="Unassembled WGS sequence"/>
</dbReference>
<dbReference type="AlphaFoldDB" id="A0A3M3X690"/>
<gene>
    <name evidence="1" type="ORF">ALQ37_200020</name>
</gene>
<proteinExistence type="predicted"/>
<dbReference type="EMBL" id="RBPX01000180">
    <property type="protein sequence ID" value="RMO65486.1"/>
    <property type="molecule type" value="Genomic_DNA"/>
</dbReference>
<sequence length="172" mass="20197">MIFSSNCKTIKGELSDIFYSGILGNTEPAMHHFKCVDSEYHVNRARSWLESYDSKGFNNHLELNCLFIHSVEYEETGTEYYHLISFEGRKNPEACVVMKSRYDASIEDFEIDYFALVAKKGYTERRIDETEFSLAVRTYFFNETVMTFNSFYEFTQHPDFAESVATYNLLTY</sequence>
<reference evidence="1 2" key="1">
    <citation type="submission" date="2018-08" db="EMBL/GenBank/DDBJ databases">
        <title>Recombination of ecologically and evolutionarily significant loci maintains genetic cohesion in the Pseudomonas syringae species complex.</title>
        <authorList>
            <person name="Dillon M."/>
            <person name="Thakur S."/>
            <person name="Almeida R.N.D."/>
            <person name="Weir B.S."/>
            <person name="Guttman D.S."/>
        </authorList>
    </citation>
    <scope>NUCLEOTIDE SEQUENCE [LARGE SCALE GENOMIC DNA]</scope>
    <source>
        <strain evidence="1 2">ICMP 4388</strain>
    </source>
</reference>
<name>A0A3M3X690_PSEAP</name>
<protein>
    <submittedName>
        <fullName evidence="1">Uncharacterized protein</fullName>
    </submittedName>
</protein>
<evidence type="ECO:0000313" key="2">
    <source>
        <dbReference type="Proteomes" id="UP000274541"/>
    </source>
</evidence>
<accession>A0A3M3X690</accession>
<evidence type="ECO:0000313" key="1">
    <source>
        <dbReference type="EMBL" id="RMO65486.1"/>
    </source>
</evidence>